<feature type="compositionally biased region" description="Basic residues" evidence="1">
    <location>
        <begin position="14"/>
        <end position="26"/>
    </location>
</feature>
<name>A0AAI8B4P2_9BURK</name>
<reference evidence="2 3" key="1">
    <citation type="submission" date="2014-06" db="EMBL/GenBank/DDBJ databases">
        <authorList>
            <person name="Bishop-Lilly K.A."/>
            <person name="Broomall S.M."/>
            <person name="Chain P.S."/>
            <person name="Chertkov O."/>
            <person name="Coyne S.R."/>
            <person name="Daligault H.E."/>
            <person name="Davenport K.W."/>
            <person name="Erkkila T."/>
            <person name="Frey K.G."/>
            <person name="Gibbons H.S."/>
            <person name="Gu W."/>
            <person name="Jaissle J."/>
            <person name="Johnson S.L."/>
            <person name="Koroleva G.I."/>
            <person name="Ladner J.T."/>
            <person name="Lo C.-C."/>
            <person name="Minogue T.D."/>
            <person name="Munk C."/>
            <person name="Palacios G.F."/>
            <person name="Redden C.L."/>
            <person name="Rosenzweig C.N."/>
            <person name="Scholz M.B."/>
            <person name="Teshima H."/>
            <person name="Xu Y."/>
        </authorList>
    </citation>
    <scope>NUCLEOTIDE SEQUENCE [LARGE SCALE GENOMIC DNA]</scope>
    <source>
        <strain evidence="2 3">EO147</strain>
    </source>
</reference>
<feature type="region of interest" description="Disordered" evidence="1">
    <location>
        <begin position="1"/>
        <end position="43"/>
    </location>
</feature>
<evidence type="ECO:0000313" key="2">
    <source>
        <dbReference type="EMBL" id="AIO65575.1"/>
    </source>
</evidence>
<protein>
    <submittedName>
        <fullName evidence="2">Uncharacterized protein</fullName>
    </submittedName>
</protein>
<gene>
    <name evidence="2" type="ORF">DM82_3202</name>
</gene>
<dbReference type="EMBL" id="CP008726">
    <property type="protein sequence ID" value="AIO65575.1"/>
    <property type="molecule type" value="Genomic_DNA"/>
</dbReference>
<proteinExistence type="predicted"/>
<evidence type="ECO:0000256" key="1">
    <source>
        <dbReference type="SAM" id="MobiDB-lite"/>
    </source>
</evidence>
<dbReference type="Proteomes" id="UP000029424">
    <property type="component" value="Chromosome 1"/>
</dbReference>
<evidence type="ECO:0000313" key="3">
    <source>
        <dbReference type="Proteomes" id="UP000029424"/>
    </source>
</evidence>
<keyword evidence="3" id="KW-1185">Reference proteome</keyword>
<sequence>MFPNEAAPGATPQRRARPMPKTRARPRIQDDARCRTNSRGVIP</sequence>
<organism evidence="2 3">
    <name type="scientific">Burkholderia oklahomensis</name>
    <dbReference type="NCBI Taxonomy" id="342113"/>
    <lineage>
        <taxon>Bacteria</taxon>
        <taxon>Pseudomonadati</taxon>
        <taxon>Pseudomonadota</taxon>
        <taxon>Betaproteobacteria</taxon>
        <taxon>Burkholderiales</taxon>
        <taxon>Burkholderiaceae</taxon>
        <taxon>Burkholderia</taxon>
        <taxon>pseudomallei group</taxon>
    </lineage>
</organism>
<accession>A0AAI8B4P2</accession>
<dbReference type="AlphaFoldDB" id="A0AAI8B4P2"/>
<dbReference type="KEGG" id="bok:DM82_3202"/>